<organism evidence="2 3">
    <name type="scientific">Peredibacter starrii</name>
    <dbReference type="NCBI Taxonomy" id="28202"/>
    <lineage>
        <taxon>Bacteria</taxon>
        <taxon>Pseudomonadati</taxon>
        <taxon>Bdellovibrionota</taxon>
        <taxon>Bacteriovoracia</taxon>
        <taxon>Bacteriovoracales</taxon>
        <taxon>Bacteriovoracaceae</taxon>
        <taxon>Peredibacter</taxon>
    </lineage>
</organism>
<dbReference type="CDD" id="cd02440">
    <property type="entry name" value="AdoMet_MTases"/>
    <property type="match status" value="1"/>
</dbReference>
<dbReference type="AlphaFoldDB" id="A0AAX4HLD0"/>
<dbReference type="PANTHER" id="PTHR37211:SF1">
    <property type="entry name" value="EXPRESSED PROTEIN"/>
    <property type="match status" value="1"/>
</dbReference>
<reference evidence="2 3" key="1">
    <citation type="submission" date="2023-11" db="EMBL/GenBank/DDBJ databases">
        <title>Peredibacter starrii A3.12.</title>
        <authorList>
            <person name="Mitchell R.J."/>
        </authorList>
    </citation>
    <scope>NUCLEOTIDE SEQUENCE [LARGE SCALE GENOMIC DNA]</scope>
    <source>
        <strain evidence="2 3">A3.12</strain>
    </source>
</reference>
<gene>
    <name evidence="2" type="ORF">SOO65_14890</name>
</gene>
<dbReference type="GO" id="GO:0032259">
    <property type="term" value="P:methylation"/>
    <property type="evidence" value="ECO:0007669"/>
    <property type="project" value="UniProtKB-KW"/>
</dbReference>
<dbReference type="Pfam" id="PF08242">
    <property type="entry name" value="Methyltransf_12"/>
    <property type="match status" value="1"/>
</dbReference>
<keyword evidence="2" id="KW-0808">Transferase</keyword>
<proteinExistence type="predicted"/>
<feature type="domain" description="Methyltransferase type 12" evidence="1">
    <location>
        <begin position="48"/>
        <end position="146"/>
    </location>
</feature>
<dbReference type="Gene3D" id="3.40.50.150">
    <property type="entry name" value="Vaccinia Virus protein VP39"/>
    <property type="match status" value="1"/>
</dbReference>
<dbReference type="SUPFAM" id="SSF53335">
    <property type="entry name" value="S-adenosyl-L-methionine-dependent methyltransferases"/>
    <property type="match status" value="1"/>
</dbReference>
<dbReference type="InterPro" id="IPR013217">
    <property type="entry name" value="Methyltransf_12"/>
</dbReference>
<protein>
    <submittedName>
        <fullName evidence="2">Class I SAM-dependent methyltransferase</fullName>
        <ecNumber evidence="2">2.1.-.-</ecNumber>
    </submittedName>
</protein>
<evidence type="ECO:0000259" key="1">
    <source>
        <dbReference type="Pfam" id="PF08242"/>
    </source>
</evidence>
<name>A0AAX4HLD0_9BACT</name>
<dbReference type="Gene3D" id="2.20.25.110">
    <property type="entry name" value="S-adenosyl-L-methionine-dependent methyltransferases"/>
    <property type="match status" value="1"/>
</dbReference>
<keyword evidence="3" id="KW-1185">Reference proteome</keyword>
<accession>A0AAX4HLD0</accession>
<dbReference type="EC" id="2.1.-.-" evidence="2"/>
<dbReference type="GO" id="GO:0008168">
    <property type="term" value="F:methyltransferase activity"/>
    <property type="evidence" value="ECO:0007669"/>
    <property type="project" value="UniProtKB-KW"/>
</dbReference>
<keyword evidence="2" id="KW-0489">Methyltransferase</keyword>
<evidence type="ECO:0000313" key="3">
    <source>
        <dbReference type="Proteomes" id="UP001324634"/>
    </source>
</evidence>
<dbReference type="Proteomes" id="UP001324634">
    <property type="component" value="Chromosome"/>
</dbReference>
<dbReference type="KEGG" id="psti:SOO65_14890"/>
<sequence length="264" mass="30675">MKSTLTLEQKYDFYERSVQNAEGEVSFMHDEFKRFYGHSPYVMREDFCGTGAISCKWVEQDKGCEAYGVDLDPEPIKMGKTRHYSKLSKAQQSRMHYLEQNVLKTSAPKADVVCAFNFSYFIFKSRKDLLKYFKSVRKSLNKQGVFFLDIFAGPESQRLVTDVKKMKGLTYYWECQHFNPLTHDCTFAIHFKDAKGKKHENVFTYHWRMWMMPELRDLLIEAGFSKTVAYWEGDDEDGGGNGVFTPAEDAENCDAWVSYIAALT</sequence>
<dbReference type="PANTHER" id="PTHR37211">
    <property type="entry name" value="EXPRESSED PROTEIN"/>
    <property type="match status" value="1"/>
</dbReference>
<dbReference type="InterPro" id="IPR029063">
    <property type="entry name" value="SAM-dependent_MTases_sf"/>
</dbReference>
<dbReference type="RefSeq" id="WP_321391777.1">
    <property type="nucleotide sequence ID" value="NZ_CP139487.1"/>
</dbReference>
<evidence type="ECO:0000313" key="2">
    <source>
        <dbReference type="EMBL" id="WPU63980.1"/>
    </source>
</evidence>
<dbReference type="EMBL" id="CP139487">
    <property type="protein sequence ID" value="WPU63980.1"/>
    <property type="molecule type" value="Genomic_DNA"/>
</dbReference>